<organism evidence="6 7">
    <name type="scientific">Candidatus Staskawiczbacteria bacterium RIFCSPHIGHO2_01_FULL_39_25</name>
    <dbReference type="NCBI Taxonomy" id="1802202"/>
    <lineage>
        <taxon>Bacteria</taxon>
        <taxon>Candidatus Staskawicziibacteriota</taxon>
    </lineage>
</organism>
<keyword evidence="4 6" id="KW-0067">ATP-binding</keyword>
<dbReference type="AlphaFoldDB" id="A0A1G2HPA6"/>
<dbReference type="InterPro" id="IPR003593">
    <property type="entry name" value="AAA+_ATPase"/>
</dbReference>
<keyword evidence="2" id="KW-0813">Transport</keyword>
<dbReference type="Pfam" id="PF00005">
    <property type="entry name" value="ABC_tran"/>
    <property type="match status" value="1"/>
</dbReference>
<dbReference type="EMBL" id="MHOO01000007">
    <property type="protein sequence ID" value="OGZ64265.1"/>
    <property type="molecule type" value="Genomic_DNA"/>
</dbReference>
<dbReference type="SUPFAM" id="SSF52540">
    <property type="entry name" value="P-loop containing nucleoside triphosphate hydrolases"/>
    <property type="match status" value="1"/>
</dbReference>
<dbReference type="PROSITE" id="PS00211">
    <property type="entry name" value="ABC_TRANSPORTER_1"/>
    <property type="match status" value="1"/>
</dbReference>
<name>A0A1G2HPA6_9BACT</name>
<evidence type="ECO:0000313" key="7">
    <source>
        <dbReference type="Proteomes" id="UP000176855"/>
    </source>
</evidence>
<dbReference type="PANTHER" id="PTHR42734:SF17">
    <property type="entry name" value="METAL TRANSPORT SYSTEM ATP-BINDING PROTEIN TM_0124-RELATED"/>
    <property type="match status" value="1"/>
</dbReference>
<dbReference type="InterPro" id="IPR017871">
    <property type="entry name" value="ABC_transporter-like_CS"/>
</dbReference>
<keyword evidence="3" id="KW-0547">Nucleotide-binding</keyword>
<gene>
    <name evidence="6" type="ORF">A2730_02420</name>
</gene>
<comment type="caution">
    <text evidence="6">The sequence shown here is derived from an EMBL/GenBank/DDBJ whole genome shotgun (WGS) entry which is preliminary data.</text>
</comment>
<dbReference type="InterPro" id="IPR027417">
    <property type="entry name" value="P-loop_NTPase"/>
</dbReference>
<proteinExistence type="inferred from homology"/>
<feature type="domain" description="ABC transporter" evidence="5">
    <location>
        <begin position="11"/>
        <end position="247"/>
    </location>
</feature>
<evidence type="ECO:0000256" key="4">
    <source>
        <dbReference type="ARBA" id="ARBA00022840"/>
    </source>
</evidence>
<evidence type="ECO:0000259" key="5">
    <source>
        <dbReference type="PROSITE" id="PS50893"/>
    </source>
</evidence>
<comment type="similarity">
    <text evidence="1">Belongs to the ABC transporter superfamily.</text>
</comment>
<dbReference type="Gene3D" id="3.40.50.300">
    <property type="entry name" value="P-loop containing nucleotide triphosphate hydrolases"/>
    <property type="match status" value="1"/>
</dbReference>
<dbReference type="PROSITE" id="PS50893">
    <property type="entry name" value="ABC_TRANSPORTER_2"/>
    <property type="match status" value="1"/>
</dbReference>
<protein>
    <submittedName>
        <fullName evidence="6">Zinc ABC transporter ATP-binding protein</fullName>
    </submittedName>
</protein>
<reference evidence="6 7" key="1">
    <citation type="journal article" date="2016" name="Nat. Commun.">
        <title>Thousands of microbial genomes shed light on interconnected biogeochemical processes in an aquifer system.</title>
        <authorList>
            <person name="Anantharaman K."/>
            <person name="Brown C.T."/>
            <person name="Hug L.A."/>
            <person name="Sharon I."/>
            <person name="Castelle C.J."/>
            <person name="Probst A.J."/>
            <person name="Thomas B.C."/>
            <person name="Singh A."/>
            <person name="Wilkins M.J."/>
            <person name="Karaoz U."/>
            <person name="Brodie E.L."/>
            <person name="Williams K.H."/>
            <person name="Hubbard S.S."/>
            <person name="Banfield J.F."/>
        </authorList>
    </citation>
    <scope>NUCLEOTIDE SEQUENCE [LARGE SCALE GENOMIC DNA]</scope>
</reference>
<evidence type="ECO:0000313" key="6">
    <source>
        <dbReference type="EMBL" id="OGZ64265.1"/>
    </source>
</evidence>
<dbReference type="InterPro" id="IPR050153">
    <property type="entry name" value="Metal_Ion_Import_ABC"/>
</dbReference>
<sequence length="258" mass="29085">MQAINHTKNIVEVNNVSFHYGSYQVLKDITFNIHKGDYLGIVGPNGAGKTTLIKIILGLLNASKGSVKLFETDSKSFKNRSLIGYVPQKATNFDMNFPATVMEVVLMGTYARRGLFHKIRPEDRQSAEQALKQVRMWQYKDSLIGDLSGGQQQRVFIARALASRPEIIFLDEPTTSIDKKSQDGFYALLKELNQKEHLTLVIVSHDIERITKEAMHIACVDCTLVCHASPEEFLKESKSLNLFGQEVKIISHHHSNNK</sequence>
<dbReference type="InterPro" id="IPR003439">
    <property type="entry name" value="ABC_transporter-like_ATP-bd"/>
</dbReference>
<dbReference type="SMART" id="SM00382">
    <property type="entry name" value="AAA"/>
    <property type="match status" value="1"/>
</dbReference>
<evidence type="ECO:0000256" key="3">
    <source>
        <dbReference type="ARBA" id="ARBA00022741"/>
    </source>
</evidence>
<evidence type="ECO:0000256" key="2">
    <source>
        <dbReference type="ARBA" id="ARBA00022448"/>
    </source>
</evidence>
<dbReference type="GO" id="GO:0016887">
    <property type="term" value="F:ATP hydrolysis activity"/>
    <property type="evidence" value="ECO:0007669"/>
    <property type="project" value="InterPro"/>
</dbReference>
<evidence type="ECO:0000256" key="1">
    <source>
        <dbReference type="ARBA" id="ARBA00005417"/>
    </source>
</evidence>
<accession>A0A1G2HPA6</accession>
<dbReference type="CDD" id="cd03235">
    <property type="entry name" value="ABC_Metallic_Cations"/>
    <property type="match status" value="1"/>
</dbReference>
<dbReference type="FunFam" id="3.40.50.300:FF:000134">
    <property type="entry name" value="Iron-enterobactin ABC transporter ATP-binding protein"/>
    <property type="match status" value="1"/>
</dbReference>
<dbReference type="STRING" id="1802202.A2730_02420"/>
<dbReference type="PANTHER" id="PTHR42734">
    <property type="entry name" value="METAL TRANSPORT SYSTEM ATP-BINDING PROTEIN TM_0124-RELATED"/>
    <property type="match status" value="1"/>
</dbReference>
<dbReference type="Proteomes" id="UP000176855">
    <property type="component" value="Unassembled WGS sequence"/>
</dbReference>
<dbReference type="GO" id="GO:0005524">
    <property type="term" value="F:ATP binding"/>
    <property type="evidence" value="ECO:0007669"/>
    <property type="project" value="UniProtKB-KW"/>
</dbReference>